<dbReference type="Proteomes" id="UP000234300">
    <property type="component" value="Unassembled WGS sequence"/>
</dbReference>
<keyword evidence="5" id="KW-1185">Reference proteome</keyword>
<reference evidence="2 4" key="2">
    <citation type="submission" date="2017-03" db="EMBL/GenBank/DDBJ databases">
        <authorList>
            <person name="Afonso C.L."/>
            <person name="Miller P.J."/>
            <person name="Scott M.A."/>
            <person name="Spackman E."/>
            <person name="Goraichik I."/>
            <person name="Dimitrov K.M."/>
            <person name="Suarez D.L."/>
            <person name="Swayne D.E."/>
        </authorList>
    </citation>
    <scope>NUCLEOTIDE SEQUENCE [LARGE SCALE GENOMIC DNA]</scope>
    <source>
        <strain evidence="3">8</strain>
        <strain evidence="4">8(6)</strain>
        <strain evidence="2">ATCC 9175</strain>
    </source>
</reference>
<dbReference type="EMBL" id="FXZI01000008">
    <property type="protein sequence ID" value="SMX94209.1"/>
    <property type="molecule type" value="Genomic_DNA"/>
</dbReference>
<accession>A0A2H1JXA9</accession>
<dbReference type="EMBL" id="FXZB01000021">
    <property type="protein sequence ID" value="SMX92080.1"/>
    <property type="molecule type" value="Genomic_DNA"/>
</dbReference>
<name>A0A2H1JXA9_BREAU</name>
<dbReference type="AlphaFoldDB" id="A0A2H1JXA9"/>
<evidence type="ECO:0000313" key="5">
    <source>
        <dbReference type="Proteomes" id="UP000234525"/>
    </source>
</evidence>
<gene>
    <name evidence="2" type="ORF">BAUR9175_02893</name>
    <name evidence="3" type="ORF">BAURA86_02359</name>
</gene>
<feature type="region of interest" description="Disordered" evidence="1">
    <location>
        <begin position="1"/>
        <end position="32"/>
    </location>
</feature>
<sequence length="50" mass="5279">MSSTHLSTSESGGPTLHRGDHLASTGDATTGSFDTKWSALLFWLRTVADA</sequence>
<evidence type="ECO:0000313" key="4">
    <source>
        <dbReference type="Proteomes" id="UP000234300"/>
    </source>
</evidence>
<reference evidence="5" key="1">
    <citation type="submission" date="2017-03" db="EMBL/GenBank/DDBJ databases">
        <authorList>
            <person name="Monnet C."/>
        </authorList>
    </citation>
    <scope>NUCLEOTIDE SEQUENCE [LARGE SCALE GENOMIC DNA]</scope>
    <source>
        <strain evidence="5">ATCC 9175</strain>
    </source>
</reference>
<feature type="compositionally biased region" description="Polar residues" evidence="1">
    <location>
        <begin position="1"/>
        <end position="12"/>
    </location>
</feature>
<organism evidence="2 5">
    <name type="scientific">Brevibacterium aurantiacum</name>
    <dbReference type="NCBI Taxonomy" id="273384"/>
    <lineage>
        <taxon>Bacteria</taxon>
        <taxon>Bacillati</taxon>
        <taxon>Actinomycetota</taxon>
        <taxon>Actinomycetes</taxon>
        <taxon>Micrococcales</taxon>
        <taxon>Brevibacteriaceae</taxon>
        <taxon>Brevibacterium</taxon>
    </lineage>
</organism>
<protein>
    <submittedName>
        <fullName evidence="2">Uncharacterized protein</fullName>
    </submittedName>
</protein>
<proteinExistence type="predicted"/>
<evidence type="ECO:0000313" key="2">
    <source>
        <dbReference type="EMBL" id="SMX92080.1"/>
    </source>
</evidence>
<evidence type="ECO:0000313" key="3">
    <source>
        <dbReference type="EMBL" id="SMX94209.1"/>
    </source>
</evidence>
<evidence type="ECO:0000256" key="1">
    <source>
        <dbReference type="SAM" id="MobiDB-lite"/>
    </source>
</evidence>
<dbReference type="Proteomes" id="UP000234525">
    <property type="component" value="Unassembled WGS sequence"/>
</dbReference>